<dbReference type="EMBL" id="BMIW01000018">
    <property type="protein sequence ID" value="GGG03251.1"/>
    <property type="molecule type" value="Genomic_DNA"/>
</dbReference>
<dbReference type="Pfam" id="PF20434">
    <property type="entry name" value="BD-FAE"/>
    <property type="match status" value="1"/>
</dbReference>
<proteinExistence type="predicted"/>
<dbReference type="PANTHER" id="PTHR48081:SF3">
    <property type="entry name" value="ALPHA_BETA HYDROLASE FOLD-3 DOMAIN-CONTAINING PROTEIN"/>
    <property type="match status" value="1"/>
</dbReference>
<sequence length="287" mass="32529">MKETKIYKQLDNCQIRADVYAHGAGSPVLVYLHGGGFIFGSRSWLPLQQIQWYKNAGYSIVSVDYRLAPGAKLADIVEDLKDAVRWVREQAVPHYRFDPERIALIGSSAGAYLSLLAGTIEEIRPKAIVSFYGYGDIIGDWIMKPSSFYNRRPKVTLERAKASIGNVVASEGSWARYDYYMYCRQNGNWVEEVTGYDRAEDLDALQAYCPILGVTHDYPPTLLLHGDRDTDVPYEQSLHMYAKLRQAGVDCKLITIEGGDHVFDQNFHSPEVGQAFEEVNLFLQHYL</sequence>
<gene>
    <name evidence="3" type="ORF">GCM10010913_26300</name>
</gene>
<dbReference type="InterPro" id="IPR050300">
    <property type="entry name" value="GDXG_lipolytic_enzyme"/>
</dbReference>
<dbReference type="Gene3D" id="3.40.50.1820">
    <property type="entry name" value="alpha/beta hydrolase"/>
    <property type="match status" value="1"/>
</dbReference>
<evidence type="ECO:0000313" key="3">
    <source>
        <dbReference type="EMBL" id="GGG03251.1"/>
    </source>
</evidence>
<dbReference type="InterPro" id="IPR049492">
    <property type="entry name" value="BD-FAE-like_dom"/>
</dbReference>
<dbReference type="SUPFAM" id="SSF53474">
    <property type="entry name" value="alpha/beta-Hydrolases"/>
    <property type="match status" value="1"/>
</dbReference>
<keyword evidence="4" id="KW-1185">Reference proteome</keyword>
<reference evidence="4" key="1">
    <citation type="journal article" date="2019" name="Int. J. Syst. Evol. Microbiol.">
        <title>The Global Catalogue of Microorganisms (GCM) 10K type strain sequencing project: providing services to taxonomists for standard genome sequencing and annotation.</title>
        <authorList>
            <consortium name="The Broad Institute Genomics Platform"/>
            <consortium name="The Broad Institute Genome Sequencing Center for Infectious Disease"/>
            <person name="Wu L."/>
            <person name="Ma J."/>
        </authorList>
    </citation>
    <scope>NUCLEOTIDE SEQUENCE [LARGE SCALE GENOMIC DNA]</scope>
    <source>
        <strain evidence="4">CGMCC 1.15420</strain>
    </source>
</reference>
<accession>A0ABQ1VWR2</accession>
<dbReference type="RefSeq" id="WP_120463556.1">
    <property type="nucleotide sequence ID" value="NZ_BMIW01000018.1"/>
</dbReference>
<name>A0ABQ1VWR2_9BACL</name>
<protein>
    <submittedName>
        <fullName evidence="3">Esterase</fullName>
    </submittedName>
</protein>
<comment type="caution">
    <text evidence="3">The sequence shown here is derived from an EMBL/GenBank/DDBJ whole genome shotgun (WGS) entry which is preliminary data.</text>
</comment>
<feature type="domain" description="BD-FAE-like" evidence="2">
    <location>
        <begin position="25"/>
        <end position="244"/>
    </location>
</feature>
<evidence type="ECO:0000259" key="2">
    <source>
        <dbReference type="Pfam" id="PF20434"/>
    </source>
</evidence>
<organism evidence="3 4">
    <name type="scientific">Paenibacillus aceti</name>
    <dbReference type="NCBI Taxonomy" id="1820010"/>
    <lineage>
        <taxon>Bacteria</taxon>
        <taxon>Bacillati</taxon>
        <taxon>Bacillota</taxon>
        <taxon>Bacilli</taxon>
        <taxon>Bacillales</taxon>
        <taxon>Paenibacillaceae</taxon>
        <taxon>Paenibacillus</taxon>
    </lineage>
</organism>
<evidence type="ECO:0000313" key="4">
    <source>
        <dbReference type="Proteomes" id="UP000608420"/>
    </source>
</evidence>
<evidence type="ECO:0000256" key="1">
    <source>
        <dbReference type="ARBA" id="ARBA00022801"/>
    </source>
</evidence>
<keyword evidence="1" id="KW-0378">Hydrolase</keyword>
<dbReference type="InterPro" id="IPR029058">
    <property type="entry name" value="AB_hydrolase_fold"/>
</dbReference>
<dbReference type="PANTHER" id="PTHR48081">
    <property type="entry name" value="AB HYDROLASE SUPERFAMILY PROTEIN C4A8.06C"/>
    <property type="match status" value="1"/>
</dbReference>
<dbReference type="Proteomes" id="UP000608420">
    <property type="component" value="Unassembled WGS sequence"/>
</dbReference>